<comment type="caution">
    <text evidence="1">The sequence shown here is derived from an EMBL/GenBank/DDBJ whole genome shotgun (WGS) entry which is preliminary data.</text>
</comment>
<sequence length="266" mass="30427">ENLTSKAEIEPQEDRQDYISKQGATAAVVMMDTLNEDQLEVMRIKLLQALCDKGAQHAQQSVHLALQGKGAEVLREAEQQQQIKVFYLQDQNVENLNANIEEKDNERKSKQKADNNEIEDENVIEQEYIDNVNIRIEEDMGIISTSFDQYQNRNFEGLDIDNFVQSSGTETKQNKVGIDEDEYYIELTEEIVQLFFNQNQPSQFFIPDNIANQHNEKLTQVQKHKMSALLRKLKVSNPTQILTASITTSQDDGKLYSVNGIANEVI</sequence>
<evidence type="ECO:0000313" key="1">
    <source>
        <dbReference type="EMBL" id="KAA6340595.1"/>
    </source>
</evidence>
<accession>A0A5J4S554</accession>
<dbReference type="AlphaFoldDB" id="A0A5J4S554"/>
<feature type="non-terminal residue" evidence="1">
    <location>
        <position position="266"/>
    </location>
</feature>
<feature type="non-terminal residue" evidence="1">
    <location>
        <position position="1"/>
    </location>
</feature>
<organism evidence="1 2">
    <name type="scientific">Streblomastix strix</name>
    <dbReference type="NCBI Taxonomy" id="222440"/>
    <lineage>
        <taxon>Eukaryota</taxon>
        <taxon>Metamonada</taxon>
        <taxon>Preaxostyla</taxon>
        <taxon>Oxymonadida</taxon>
        <taxon>Streblomastigidae</taxon>
        <taxon>Streblomastix</taxon>
    </lineage>
</organism>
<evidence type="ECO:0000313" key="2">
    <source>
        <dbReference type="Proteomes" id="UP000324800"/>
    </source>
</evidence>
<dbReference type="EMBL" id="SNRW01040915">
    <property type="protein sequence ID" value="KAA6340595.1"/>
    <property type="molecule type" value="Genomic_DNA"/>
</dbReference>
<protein>
    <submittedName>
        <fullName evidence="1">Uncharacterized protein</fullName>
    </submittedName>
</protein>
<reference evidence="1 2" key="1">
    <citation type="submission" date="2019-03" db="EMBL/GenBank/DDBJ databases">
        <title>Single cell metagenomics reveals metabolic interactions within the superorganism composed of flagellate Streblomastix strix and complex community of Bacteroidetes bacteria on its surface.</title>
        <authorList>
            <person name="Treitli S.C."/>
            <person name="Kolisko M."/>
            <person name="Husnik F."/>
            <person name="Keeling P."/>
            <person name="Hampl V."/>
        </authorList>
    </citation>
    <scope>NUCLEOTIDE SEQUENCE [LARGE SCALE GENOMIC DNA]</scope>
    <source>
        <strain evidence="1">ST1C</strain>
    </source>
</reference>
<dbReference type="Proteomes" id="UP000324800">
    <property type="component" value="Unassembled WGS sequence"/>
</dbReference>
<gene>
    <name evidence="1" type="ORF">EZS28_052524</name>
</gene>
<proteinExistence type="predicted"/>
<name>A0A5J4S554_9EUKA</name>